<reference evidence="7" key="1">
    <citation type="journal article" date="2021" name="Nat. Commun.">
        <title>Genetic determinants of endophytism in the Arabidopsis root mycobiome.</title>
        <authorList>
            <person name="Mesny F."/>
            <person name="Miyauchi S."/>
            <person name="Thiergart T."/>
            <person name="Pickel B."/>
            <person name="Atanasova L."/>
            <person name="Karlsson M."/>
            <person name="Huettel B."/>
            <person name="Barry K.W."/>
            <person name="Haridas S."/>
            <person name="Chen C."/>
            <person name="Bauer D."/>
            <person name="Andreopoulos W."/>
            <person name="Pangilinan J."/>
            <person name="LaButti K."/>
            <person name="Riley R."/>
            <person name="Lipzen A."/>
            <person name="Clum A."/>
            <person name="Drula E."/>
            <person name="Henrissat B."/>
            <person name="Kohler A."/>
            <person name="Grigoriev I.V."/>
            <person name="Martin F.M."/>
            <person name="Hacquard S."/>
        </authorList>
    </citation>
    <scope>NUCLEOTIDE SEQUENCE</scope>
    <source>
        <strain evidence="7">MPI-CAGE-AT-0021</strain>
    </source>
</reference>
<evidence type="ECO:0000256" key="5">
    <source>
        <dbReference type="ARBA" id="ARBA00023242"/>
    </source>
</evidence>
<dbReference type="InterPro" id="IPR036864">
    <property type="entry name" value="Zn2-C6_fun-type_DNA-bd_sf"/>
</dbReference>
<keyword evidence="3" id="KW-0805">Transcription regulation</keyword>
<accession>A0A9P9F152</accession>
<dbReference type="PANTHER" id="PTHR47338:SF7">
    <property type="entry name" value="ZN(II)2CYS6 TRANSCRIPTION FACTOR (EUROFUNG)"/>
    <property type="match status" value="1"/>
</dbReference>
<dbReference type="Proteomes" id="UP000717696">
    <property type="component" value="Unassembled WGS sequence"/>
</dbReference>
<evidence type="ECO:0000256" key="1">
    <source>
        <dbReference type="ARBA" id="ARBA00004123"/>
    </source>
</evidence>
<evidence type="ECO:0000256" key="3">
    <source>
        <dbReference type="ARBA" id="ARBA00023015"/>
    </source>
</evidence>
<dbReference type="AlphaFoldDB" id="A0A9P9F152"/>
<dbReference type="EMBL" id="JAGMUU010000006">
    <property type="protein sequence ID" value="KAH7149843.1"/>
    <property type="molecule type" value="Genomic_DNA"/>
</dbReference>
<evidence type="ECO:0000256" key="4">
    <source>
        <dbReference type="ARBA" id="ARBA00023163"/>
    </source>
</evidence>
<dbReference type="InterPro" id="IPR050815">
    <property type="entry name" value="TF_fung"/>
</dbReference>
<dbReference type="Pfam" id="PF04082">
    <property type="entry name" value="Fungal_trans"/>
    <property type="match status" value="1"/>
</dbReference>
<dbReference type="Gene3D" id="4.10.240.10">
    <property type="entry name" value="Zn(2)-C6 fungal-type DNA-binding domain"/>
    <property type="match status" value="2"/>
</dbReference>
<dbReference type="CDD" id="cd00067">
    <property type="entry name" value="GAL4"/>
    <property type="match status" value="2"/>
</dbReference>
<proteinExistence type="predicted"/>
<dbReference type="InterPro" id="IPR007219">
    <property type="entry name" value="XnlR_reg_dom"/>
</dbReference>
<keyword evidence="2" id="KW-0479">Metal-binding</keyword>
<sequence length="786" mass="88456">MTRPSVLTQVARLSKWSMKLKLTRTRSETPHPSYRHPTYLPLSSGPRWKLLLNAYSFLIHVILLRPYPVRHPTGMQKSGSAALLGHAAMESPDAGHHLEQPGKAKAACKQCRARKVKCDRSEPCCRGCTRLQLQCSFDRHSTSPNVTEVDSGDLTQAGTKRKRSRQACQACRVCKARCSGQYPCPRCVSRGLTCTDGVAGMSINSSPRRNQELSEDPDKALEVESLTSVYPIQSSWTQDTISTPSTSYSMIPPLDKAAIKGYLETYLNTTNRRIAVFLHKPTIFSEWSKGRLNPNLLKTLTALGWQASGQQAEETAIARVWLKQVQDDVLKSIGRTSVTQLQTLVLLIQFHVQAGDYTDAWNLLPVAARLAFTMRLNHECQDLDVVEQETRRRLSWAIYQLDRSFSGGVDDLAVFLPEMVHVKLPCDDQSFQRGVASRAGFLTDEGPQDGTSMEMHAFLLKLLATRHRILRYTKRVRREGVSPSTSYLEMEALQAELDRFEQNLPAELRLDSERLALMVHSVESVKYISIHMHWMQCHCDLYRFCVPGIRESVSKDALEQTAADFITYCQQACLNMAIRLCDFWAEIRSLEPSERVSDWFMAVSVYQVAQIIRHLRHLLSREGGHSLACLREKLNDGLRLAESLQDVFPGSKKCLIEAAKVIRSLREGSTIHSSRASSVSDDVGKEHLASRFAPIPRVLRDDGVREPLASDRLISEQPLRIASSEAGFDAAEAIMDLTNMEQAATHPIDDMVPWDPFDVQMNDYYNPDLGDLLVSMTSQGEYAIRF</sequence>
<gene>
    <name evidence="7" type="ORF">B0J13DRAFT_660598</name>
</gene>
<keyword evidence="5" id="KW-0539">Nucleus</keyword>
<dbReference type="InterPro" id="IPR001138">
    <property type="entry name" value="Zn2Cys6_DnaBD"/>
</dbReference>
<evidence type="ECO:0000313" key="8">
    <source>
        <dbReference type="Proteomes" id="UP000717696"/>
    </source>
</evidence>
<dbReference type="GO" id="GO:0005634">
    <property type="term" value="C:nucleus"/>
    <property type="evidence" value="ECO:0007669"/>
    <property type="project" value="UniProtKB-SubCell"/>
</dbReference>
<feature type="domain" description="Zn(2)-C6 fungal-type" evidence="6">
    <location>
        <begin position="107"/>
        <end position="137"/>
    </location>
</feature>
<dbReference type="PROSITE" id="PS00463">
    <property type="entry name" value="ZN2_CY6_FUNGAL_1"/>
    <property type="match status" value="2"/>
</dbReference>
<dbReference type="PROSITE" id="PS50048">
    <property type="entry name" value="ZN2_CY6_FUNGAL_2"/>
    <property type="match status" value="2"/>
</dbReference>
<dbReference type="SUPFAM" id="SSF57701">
    <property type="entry name" value="Zn2/Cys6 DNA-binding domain"/>
    <property type="match status" value="2"/>
</dbReference>
<comment type="caution">
    <text evidence="7">The sequence shown here is derived from an EMBL/GenBank/DDBJ whole genome shotgun (WGS) entry which is preliminary data.</text>
</comment>
<dbReference type="GO" id="GO:0000981">
    <property type="term" value="F:DNA-binding transcription factor activity, RNA polymerase II-specific"/>
    <property type="evidence" value="ECO:0007669"/>
    <property type="project" value="InterPro"/>
</dbReference>
<dbReference type="SMART" id="SM00906">
    <property type="entry name" value="Fungal_trans"/>
    <property type="match status" value="1"/>
</dbReference>
<dbReference type="Pfam" id="PF00172">
    <property type="entry name" value="Zn_clus"/>
    <property type="match status" value="2"/>
</dbReference>
<keyword evidence="4" id="KW-0804">Transcription</keyword>
<evidence type="ECO:0000259" key="6">
    <source>
        <dbReference type="PROSITE" id="PS50048"/>
    </source>
</evidence>
<keyword evidence="8" id="KW-1185">Reference proteome</keyword>
<evidence type="ECO:0000313" key="7">
    <source>
        <dbReference type="EMBL" id="KAH7149843.1"/>
    </source>
</evidence>
<name>A0A9P9F152_9HYPO</name>
<dbReference type="GO" id="GO:0008270">
    <property type="term" value="F:zinc ion binding"/>
    <property type="evidence" value="ECO:0007669"/>
    <property type="project" value="InterPro"/>
</dbReference>
<organism evidence="7 8">
    <name type="scientific">Dactylonectria estremocensis</name>
    <dbReference type="NCBI Taxonomy" id="1079267"/>
    <lineage>
        <taxon>Eukaryota</taxon>
        <taxon>Fungi</taxon>
        <taxon>Dikarya</taxon>
        <taxon>Ascomycota</taxon>
        <taxon>Pezizomycotina</taxon>
        <taxon>Sordariomycetes</taxon>
        <taxon>Hypocreomycetidae</taxon>
        <taxon>Hypocreales</taxon>
        <taxon>Nectriaceae</taxon>
        <taxon>Dactylonectria</taxon>
    </lineage>
</organism>
<evidence type="ECO:0000256" key="2">
    <source>
        <dbReference type="ARBA" id="ARBA00022723"/>
    </source>
</evidence>
<protein>
    <submittedName>
        <fullName evidence="7">Fungal-specific transcription factor domain-containing protein</fullName>
    </submittedName>
</protein>
<comment type="subcellular location">
    <subcellularLocation>
        <location evidence="1">Nucleus</location>
    </subcellularLocation>
</comment>
<dbReference type="CDD" id="cd12148">
    <property type="entry name" value="fungal_TF_MHR"/>
    <property type="match status" value="1"/>
</dbReference>
<dbReference type="GO" id="GO:0003677">
    <property type="term" value="F:DNA binding"/>
    <property type="evidence" value="ECO:0007669"/>
    <property type="project" value="InterPro"/>
</dbReference>
<dbReference type="PANTHER" id="PTHR47338">
    <property type="entry name" value="ZN(II)2CYS6 TRANSCRIPTION FACTOR (EUROFUNG)-RELATED"/>
    <property type="match status" value="1"/>
</dbReference>
<feature type="domain" description="Zn(2)-C6 fungal-type" evidence="6">
    <location>
        <begin position="167"/>
        <end position="196"/>
    </location>
</feature>
<dbReference type="GO" id="GO:0006351">
    <property type="term" value="P:DNA-templated transcription"/>
    <property type="evidence" value="ECO:0007669"/>
    <property type="project" value="InterPro"/>
</dbReference>
<dbReference type="OrthoDB" id="4685598at2759"/>
<dbReference type="SMART" id="SM00066">
    <property type="entry name" value="GAL4"/>
    <property type="match status" value="2"/>
</dbReference>